<evidence type="ECO:0000256" key="1">
    <source>
        <dbReference type="ARBA" id="ARBA00004141"/>
    </source>
</evidence>
<dbReference type="GO" id="GO:0015293">
    <property type="term" value="F:symporter activity"/>
    <property type="evidence" value="ECO:0007669"/>
    <property type="project" value="UniProtKB-UniRule"/>
</dbReference>
<gene>
    <name evidence="6" type="primary">mntH</name>
    <name evidence="7" type="ORF">CVV65_12360</name>
</gene>
<dbReference type="GO" id="GO:0046872">
    <property type="term" value="F:metal ion binding"/>
    <property type="evidence" value="ECO:0007669"/>
    <property type="project" value="UniProtKB-UniRule"/>
</dbReference>
<dbReference type="GO" id="GO:0005384">
    <property type="term" value="F:manganese ion transmembrane transporter activity"/>
    <property type="evidence" value="ECO:0007669"/>
    <property type="project" value="TreeGrafter"/>
</dbReference>
<dbReference type="PANTHER" id="PTHR11706:SF33">
    <property type="entry name" value="NATURAL RESISTANCE-ASSOCIATED MACROPHAGE PROTEIN 2"/>
    <property type="match status" value="1"/>
</dbReference>
<feature type="transmembrane region" description="Helical" evidence="6">
    <location>
        <begin position="66"/>
        <end position="88"/>
    </location>
</feature>
<dbReference type="OrthoDB" id="9787548at2"/>
<dbReference type="GO" id="GO:0034755">
    <property type="term" value="P:iron ion transmembrane transport"/>
    <property type="evidence" value="ECO:0007669"/>
    <property type="project" value="TreeGrafter"/>
</dbReference>
<evidence type="ECO:0000256" key="2">
    <source>
        <dbReference type="ARBA" id="ARBA00022448"/>
    </source>
</evidence>
<evidence type="ECO:0000256" key="5">
    <source>
        <dbReference type="ARBA" id="ARBA00023136"/>
    </source>
</evidence>
<dbReference type="GO" id="GO:0015086">
    <property type="term" value="F:cadmium ion transmembrane transporter activity"/>
    <property type="evidence" value="ECO:0007669"/>
    <property type="project" value="TreeGrafter"/>
</dbReference>
<dbReference type="HAMAP" id="MF_00221">
    <property type="entry name" value="NRAMP"/>
    <property type="match status" value="1"/>
</dbReference>
<dbReference type="SMR" id="A0A2K8NB74"/>
<keyword evidence="5 6" id="KW-0472">Membrane</keyword>
<keyword evidence="8" id="KW-1185">Reference proteome</keyword>
<keyword evidence="2 6" id="KW-0813">Transport</keyword>
<keyword evidence="3 6" id="KW-0812">Transmembrane</keyword>
<feature type="transmembrane region" description="Helical" evidence="6">
    <location>
        <begin position="209"/>
        <end position="228"/>
    </location>
</feature>
<feature type="transmembrane region" description="Helical" evidence="6">
    <location>
        <begin position="28"/>
        <end position="46"/>
    </location>
</feature>
<comment type="similarity">
    <text evidence="6">Belongs to the NRAMP family.</text>
</comment>
<dbReference type="InterPro" id="IPR001046">
    <property type="entry name" value="NRAMP_fam"/>
</dbReference>
<feature type="transmembrane region" description="Helical" evidence="6">
    <location>
        <begin position="401"/>
        <end position="426"/>
    </location>
</feature>
<dbReference type="Proteomes" id="UP000231932">
    <property type="component" value="Chromosome"/>
</dbReference>
<evidence type="ECO:0000256" key="6">
    <source>
        <dbReference type="HAMAP-Rule" id="MF_00221"/>
    </source>
</evidence>
<evidence type="ECO:0000313" key="8">
    <source>
        <dbReference type="Proteomes" id="UP000231932"/>
    </source>
</evidence>
<protein>
    <recommendedName>
        <fullName evidence="6">Divalent metal cation transporter MntH</fullName>
    </recommendedName>
</protein>
<evidence type="ECO:0000256" key="4">
    <source>
        <dbReference type="ARBA" id="ARBA00022989"/>
    </source>
</evidence>
<comment type="function">
    <text evidence="6">H(+)-stimulated, divalent metal cation uptake system.</text>
</comment>
<comment type="subcellular location">
    <subcellularLocation>
        <location evidence="6">Cell membrane</location>
        <topology evidence="6">Multi-pass membrane protein</topology>
    </subcellularLocation>
    <subcellularLocation>
        <location evidence="1">Membrane</location>
        <topology evidence="1">Multi-pass membrane protein</topology>
    </subcellularLocation>
</comment>
<dbReference type="NCBIfam" id="NF001923">
    <property type="entry name" value="PRK00701.1"/>
    <property type="match status" value="1"/>
</dbReference>
<keyword evidence="6" id="KW-0406">Ion transport</keyword>
<dbReference type="Pfam" id="PF01566">
    <property type="entry name" value="Nramp"/>
    <property type="match status" value="1"/>
</dbReference>
<evidence type="ECO:0000256" key="3">
    <source>
        <dbReference type="ARBA" id="ARBA00022692"/>
    </source>
</evidence>
<feature type="transmembrane region" description="Helical" evidence="6">
    <location>
        <begin position="299"/>
        <end position="322"/>
    </location>
</feature>
<dbReference type="GO" id="GO:0005886">
    <property type="term" value="C:plasma membrane"/>
    <property type="evidence" value="ECO:0007669"/>
    <property type="project" value="UniProtKB-SubCell"/>
</dbReference>
<sequence>MAEMSVGVRDHKAVAAARMAMSGKTKGLRALLPFVGPAFVASVAYMDPGNYATNIESGSQFGYQMLWVVVMANLMAMLIQSMSAKLGIATGKNLPELCREHVPKGVSVTLWIVSELAAMATDLAEFLGATLALHLLFHIPMLAAVLITGVATYLLLTLERFGFRPLEKVIAGLVAVIGLSYLVETIFSRPEWGQVVYHSVVPWLGPQESVMLAVGVIGATVMPHVVYLHSGLTQRRIIPRDDREKRMINRFSVKEVVIAMGIAGLINLSMMYMAASVFYASGHTAVADITTAYQTLTPLLGPAAATVFLISLLASGLSSSTVGTMAGQVIMQGFVGFTIPVWLRRVVTMIPAVIVVALGVDPTRTLVISQVVLSLVLPVPVITLIYFARRKDIMGILVNRPLTTWVASAVATVVTLLNVLLIYQALGGPMPSIGS</sequence>
<keyword evidence="4 6" id="KW-1133">Transmembrane helix</keyword>
<dbReference type="AlphaFoldDB" id="A0A2K8NB74"/>
<feature type="transmembrane region" description="Helical" evidence="6">
    <location>
        <begin position="366"/>
        <end position="389"/>
    </location>
</feature>
<dbReference type="NCBIfam" id="NF037982">
    <property type="entry name" value="Nramp_1"/>
    <property type="match status" value="1"/>
</dbReference>
<feature type="transmembrane region" description="Helical" evidence="6">
    <location>
        <begin position="342"/>
        <end position="360"/>
    </location>
</feature>
<name>A0A2K8NB74_9BACL</name>
<feature type="transmembrane region" description="Helical" evidence="6">
    <location>
        <begin position="135"/>
        <end position="157"/>
    </location>
</feature>
<dbReference type="KEGG" id="kyr:CVV65_12360"/>
<dbReference type="PANTHER" id="PTHR11706">
    <property type="entry name" value="SOLUTE CARRIER PROTEIN FAMILY 11 MEMBER"/>
    <property type="match status" value="1"/>
</dbReference>
<accession>A0A2K8NB74</accession>
<organism evidence="7 8">
    <name type="scientific">Kyrpidia spormannii</name>
    <dbReference type="NCBI Taxonomy" id="2055160"/>
    <lineage>
        <taxon>Bacteria</taxon>
        <taxon>Bacillati</taxon>
        <taxon>Bacillota</taxon>
        <taxon>Bacilli</taxon>
        <taxon>Bacillales</taxon>
        <taxon>Alicyclobacillaceae</taxon>
        <taxon>Kyrpidia</taxon>
    </lineage>
</organism>
<reference evidence="8" key="1">
    <citation type="submission" date="2017-11" db="EMBL/GenBank/DDBJ databases">
        <title>Complete Genome Sequence of Kyrpidia sp. Strain EA-1, a thermophilic, hydrogen-oxidizing Bacterium, isolated from the Azores.</title>
        <authorList>
            <person name="Reiner J.E."/>
            <person name="Lapp C.J."/>
            <person name="Bunk B."/>
            <person name="Gescher J."/>
        </authorList>
    </citation>
    <scope>NUCLEOTIDE SEQUENCE [LARGE SCALE GENOMIC DNA]</scope>
    <source>
        <strain evidence="8">EA-1</strain>
    </source>
</reference>
<keyword evidence="6" id="KW-0769">Symport</keyword>
<dbReference type="NCBIfam" id="TIGR01197">
    <property type="entry name" value="nramp"/>
    <property type="match status" value="1"/>
</dbReference>
<dbReference type="PRINTS" id="PR00447">
    <property type="entry name" value="NATRESASSCMP"/>
</dbReference>
<keyword evidence="6" id="KW-1003">Cell membrane</keyword>
<feature type="transmembrane region" description="Helical" evidence="6">
    <location>
        <begin position="256"/>
        <end position="279"/>
    </location>
</feature>
<evidence type="ECO:0000313" key="7">
    <source>
        <dbReference type="EMBL" id="ATY86589.1"/>
    </source>
</evidence>
<feature type="transmembrane region" description="Helical" evidence="6">
    <location>
        <begin position="108"/>
        <end position="129"/>
    </location>
</feature>
<dbReference type="EMBL" id="CP024955">
    <property type="protein sequence ID" value="ATY86589.1"/>
    <property type="molecule type" value="Genomic_DNA"/>
</dbReference>
<proteinExistence type="inferred from homology"/>
<feature type="transmembrane region" description="Helical" evidence="6">
    <location>
        <begin position="169"/>
        <end position="189"/>
    </location>
</feature>